<evidence type="ECO:0000256" key="2">
    <source>
        <dbReference type="ARBA" id="ARBA00012513"/>
    </source>
</evidence>
<evidence type="ECO:0000256" key="3">
    <source>
        <dbReference type="ARBA" id="ARBA00022527"/>
    </source>
</evidence>
<dbReference type="SUPFAM" id="SSF56112">
    <property type="entry name" value="Protein kinase-like (PK-like)"/>
    <property type="match status" value="1"/>
</dbReference>
<protein>
    <recommendedName>
        <fullName evidence="2">non-specific serine/threonine protein kinase</fullName>
        <ecNumber evidence="2">2.7.11.1</ecNumber>
    </recommendedName>
</protein>
<accession>A0AAV0IL02</accession>
<dbReference type="GO" id="GO:0004674">
    <property type="term" value="F:protein serine/threonine kinase activity"/>
    <property type="evidence" value="ECO:0007669"/>
    <property type="project" value="UniProtKB-KW"/>
</dbReference>
<dbReference type="Proteomes" id="UP001154282">
    <property type="component" value="Unassembled WGS sequence"/>
</dbReference>
<evidence type="ECO:0000256" key="6">
    <source>
        <dbReference type="ARBA" id="ARBA00022777"/>
    </source>
</evidence>
<gene>
    <name evidence="11" type="ORF">LITE_LOCUS9820</name>
</gene>
<keyword evidence="12" id="KW-1185">Reference proteome</keyword>
<evidence type="ECO:0000256" key="9">
    <source>
        <dbReference type="ARBA" id="ARBA00048679"/>
    </source>
</evidence>
<dbReference type="Gene3D" id="1.10.510.10">
    <property type="entry name" value="Transferase(Phosphotransferase) domain 1"/>
    <property type="match status" value="1"/>
</dbReference>
<evidence type="ECO:0000256" key="4">
    <source>
        <dbReference type="ARBA" id="ARBA00022679"/>
    </source>
</evidence>
<dbReference type="InterPro" id="IPR008271">
    <property type="entry name" value="Ser/Thr_kinase_AS"/>
</dbReference>
<comment type="catalytic activity">
    <reaction evidence="8">
        <text>L-threonyl-[protein] + ATP = O-phospho-L-threonyl-[protein] + ADP + H(+)</text>
        <dbReference type="Rhea" id="RHEA:46608"/>
        <dbReference type="Rhea" id="RHEA-COMP:11060"/>
        <dbReference type="Rhea" id="RHEA-COMP:11605"/>
        <dbReference type="ChEBI" id="CHEBI:15378"/>
        <dbReference type="ChEBI" id="CHEBI:30013"/>
        <dbReference type="ChEBI" id="CHEBI:30616"/>
        <dbReference type="ChEBI" id="CHEBI:61977"/>
        <dbReference type="ChEBI" id="CHEBI:456216"/>
        <dbReference type="EC" id="2.7.11.1"/>
    </reaction>
</comment>
<keyword evidence="6" id="KW-0418">Kinase</keyword>
<dbReference type="Gene3D" id="3.30.200.20">
    <property type="entry name" value="Phosphorylase Kinase, domain 1"/>
    <property type="match status" value="1"/>
</dbReference>
<comment type="caution">
    <text evidence="11">The sequence shown here is derived from an EMBL/GenBank/DDBJ whole genome shotgun (WGS) entry which is preliminary data.</text>
</comment>
<evidence type="ECO:0000256" key="8">
    <source>
        <dbReference type="ARBA" id="ARBA00047899"/>
    </source>
</evidence>
<feature type="non-terminal residue" evidence="11">
    <location>
        <position position="125"/>
    </location>
</feature>
<keyword evidence="4" id="KW-0808">Transferase</keyword>
<keyword evidence="7" id="KW-0067">ATP-binding</keyword>
<dbReference type="PROSITE" id="PS00108">
    <property type="entry name" value="PROTEIN_KINASE_ST"/>
    <property type="match status" value="1"/>
</dbReference>
<dbReference type="EMBL" id="CAMGYJ010000004">
    <property type="protein sequence ID" value="CAI0398235.1"/>
    <property type="molecule type" value="Genomic_DNA"/>
</dbReference>
<dbReference type="AlphaFoldDB" id="A0AAV0IL02"/>
<reference evidence="11" key="1">
    <citation type="submission" date="2022-08" db="EMBL/GenBank/DDBJ databases">
        <authorList>
            <person name="Gutierrez-Valencia J."/>
        </authorList>
    </citation>
    <scope>NUCLEOTIDE SEQUENCE</scope>
</reference>
<dbReference type="FunFam" id="1.10.510.10:FF:000028">
    <property type="entry name" value="serine/threonine-protein kinase D6PK-like"/>
    <property type="match status" value="1"/>
</dbReference>
<evidence type="ECO:0000256" key="7">
    <source>
        <dbReference type="ARBA" id="ARBA00022840"/>
    </source>
</evidence>
<organism evidence="11 12">
    <name type="scientific">Linum tenue</name>
    <dbReference type="NCBI Taxonomy" id="586396"/>
    <lineage>
        <taxon>Eukaryota</taxon>
        <taxon>Viridiplantae</taxon>
        <taxon>Streptophyta</taxon>
        <taxon>Embryophyta</taxon>
        <taxon>Tracheophyta</taxon>
        <taxon>Spermatophyta</taxon>
        <taxon>Magnoliopsida</taxon>
        <taxon>eudicotyledons</taxon>
        <taxon>Gunneridae</taxon>
        <taxon>Pentapetalae</taxon>
        <taxon>rosids</taxon>
        <taxon>fabids</taxon>
        <taxon>Malpighiales</taxon>
        <taxon>Linaceae</taxon>
        <taxon>Linum</taxon>
    </lineage>
</organism>
<dbReference type="InterPro" id="IPR000719">
    <property type="entry name" value="Prot_kinase_dom"/>
</dbReference>
<feature type="domain" description="Protein kinase" evidence="10">
    <location>
        <begin position="1"/>
        <end position="125"/>
    </location>
</feature>
<evidence type="ECO:0000256" key="1">
    <source>
        <dbReference type="ARBA" id="ARBA00009903"/>
    </source>
</evidence>
<evidence type="ECO:0000259" key="10">
    <source>
        <dbReference type="PROSITE" id="PS50011"/>
    </source>
</evidence>
<comment type="similarity">
    <text evidence="1">Belongs to the protein kinase superfamily. AGC Ser/Thr protein kinase family.</text>
</comment>
<dbReference type="InterPro" id="IPR011009">
    <property type="entry name" value="Kinase-like_dom_sf"/>
</dbReference>
<evidence type="ECO:0000313" key="11">
    <source>
        <dbReference type="EMBL" id="CAI0398235.1"/>
    </source>
</evidence>
<evidence type="ECO:0000313" key="12">
    <source>
        <dbReference type="Proteomes" id="UP001154282"/>
    </source>
</evidence>
<keyword evidence="5" id="KW-0547">Nucleotide-binding</keyword>
<dbReference type="PROSITE" id="PS50011">
    <property type="entry name" value="PROTEIN_KINASE_DOM"/>
    <property type="match status" value="1"/>
</dbReference>
<sequence length="125" mass="14383">MDKKELVSRSKEGRARTEKEILEMLDHPFLPALHAGIESPRWMCLLTEFCPGGDLHVLRQRQPLKRFDEAAVRFYVSEVVVALEYLHMLGIVYRDLKPENVLVRADGHIMLTDFDLSLKCDDTAS</sequence>
<dbReference type="GO" id="GO:0005524">
    <property type="term" value="F:ATP binding"/>
    <property type="evidence" value="ECO:0007669"/>
    <property type="project" value="UniProtKB-KW"/>
</dbReference>
<name>A0AAV0IL02_9ROSI</name>
<keyword evidence="3" id="KW-0723">Serine/threonine-protein kinase</keyword>
<dbReference type="Pfam" id="PF00069">
    <property type="entry name" value="Pkinase"/>
    <property type="match status" value="1"/>
</dbReference>
<comment type="catalytic activity">
    <reaction evidence="9">
        <text>L-seryl-[protein] + ATP = O-phospho-L-seryl-[protein] + ADP + H(+)</text>
        <dbReference type="Rhea" id="RHEA:17989"/>
        <dbReference type="Rhea" id="RHEA-COMP:9863"/>
        <dbReference type="Rhea" id="RHEA-COMP:11604"/>
        <dbReference type="ChEBI" id="CHEBI:15378"/>
        <dbReference type="ChEBI" id="CHEBI:29999"/>
        <dbReference type="ChEBI" id="CHEBI:30616"/>
        <dbReference type="ChEBI" id="CHEBI:83421"/>
        <dbReference type="ChEBI" id="CHEBI:456216"/>
        <dbReference type="EC" id="2.7.11.1"/>
    </reaction>
</comment>
<dbReference type="SMART" id="SM00220">
    <property type="entry name" value="S_TKc"/>
    <property type="match status" value="1"/>
</dbReference>
<proteinExistence type="inferred from homology"/>
<evidence type="ECO:0000256" key="5">
    <source>
        <dbReference type="ARBA" id="ARBA00022741"/>
    </source>
</evidence>
<dbReference type="PANTHER" id="PTHR45637">
    <property type="entry name" value="FLIPPASE KINASE 1-RELATED"/>
    <property type="match status" value="1"/>
</dbReference>
<dbReference type="EC" id="2.7.11.1" evidence="2"/>